<dbReference type="GO" id="GO:0005634">
    <property type="term" value="C:nucleus"/>
    <property type="evidence" value="ECO:0007669"/>
    <property type="project" value="TreeGrafter"/>
</dbReference>
<dbReference type="PROSITE" id="PS00028">
    <property type="entry name" value="ZINC_FINGER_C2H2_1"/>
    <property type="match status" value="4"/>
</dbReference>
<feature type="region of interest" description="Disordered" evidence="6">
    <location>
        <begin position="557"/>
        <end position="598"/>
    </location>
</feature>
<feature type="compositionally biased region" description="Low complexity" evidence="6">
    <location>
        <begin position="233"/>
        <end position="245"/>
    </location>
</feature>
<feature type="compositionally biased region" description="Pro residues" evidence="6">
    <location>
        <begin position="55"/>
        <end position="65"/>
    </location>
</feature>
<dbReference type="SUPFAM" id="SSF57667">
    <property type="entry name" value="beta-beta-alpha zinc fingers"/>
    <property type="match status" value="3"/>
</dbReference>
<dbReference type="Proteomes" id="UP000265140">
    <property type="component" value="Chromosome 24"/>
</dbReference>
<dbReference type="SMART" id="SM00355">
    <property type="entry name" value="ZnF_C2H2"/>
    <property type="match status" value="10"/>
</dbReference>
<keyword evidence="2" id="KW-0677">Repeat</keyword>
<evidence type="ECO:0000256" key="5">
    <source>
        <dbReference type="PROSITE-ProRule" id="PRU00042"/>
    </source>
</evidence>
<feature type="compositionally biased region" description="Basic and acidic residues" evidence="6">
    <location>
        <begin position="1089"/>
        <end position="1101"/>
    </location>
</feature>
<organism evidence="8 9">
    <name type="scientific">Esox lucius</name>
    <name type="common">Northern pike</name>
    <dbReference type="NCBI Taxonomy" id="8010"/>
    <lineage>
        <taxon>Eukaryota</taxon>
        <taxon>Metazoa</taxon>
        <taxon>Chordata</taxon>
        <taxon>Craniata</taxon>
        <taxon>Vertebrata</taxon>
        <taxon>Euteleostomi</taxon>
        <taxon>Actinopterygii</taxon>
        <taxon>Neopterygii</taxon>
        <taxon>Teleostei</taxon>
        <taxon>Protacanthopterygii</taxon>
        <taxon>Esociformes</taxon>
        <taxon>Esocidae</taxon>
        <taxon>Esox</taxon>
    </lineage>
</organism>
<dbReference type="GeneTree" id="ENSGT00940000156063"/>
<feature type="region of interest" description="Disordered" evidence="6">
    <location>
        <begin position="1"/>
        <end position="112"/>
    </location>
</feature>
<keyword evidence="9" id="KW-1185">Reference proteome</keyword>
<dbReference type="GeneID" id="105007274"/>
<proteinExistence type="predicted"/>
<feature type="domain" description="C2H2-type" evidence="7">
    <location>
        <begin position="1162"/>
        <end position="1189"/>
    </location>
</feature>
<feature type="region of interest" description="Disordered" evidence="6">
    <location>
        <begin position="1068"/>
        <end position="1101"/>
    </location>
</feature>
<keyword evidence="1" id="KW-0479">Metal-binding</keyword>
<feature type="region of interest" description="Disordered" evidence="6">
    <location>
        <begin position="329"/>
        <end position="454"/>
    </location>
</feature>
<feature type="compositionally biased region" description="Basic and acidic residues" evidence="6">
    <location>
        <begin position="572"/>
        <end position="585"/>
    </location>
</feature>
<dbReference type="InterPro" id="IPR050688">
    <property type="entry name" value="Zinc_finger/UBP_domain"/>
</dbReference>
<feature type="domain" description="C2H2-type" evidence="7">
    <location>
        <begin position="978"/>
        <end position="1005"/>
    </location>
</feature>
<reference evidence="8 9" key="1">
    <citation type="submission" date="2020-02" db="EMBL/GenBank/DDBJ databases">
        <title>Esox lucius (northern pike) genome, fEsoLuc1, primary haplotype.</title>
        <authorList>
            <person name="Myers G."/>
            <person name="Karagic N."/>
            <person name="Meyer A."/>
            <person name="Pippel M."/>
            <person name="Reichard M."/>
            <person name="Winkler S."/>
            <person name="Tracey A."/>
            <person name="Sims Y."/>
            <person name="Howe K."/>
            <person name="Rhie A."/>
            <person name="Formenti G."/>
            <person name="Durbin R."/>
            <person name="Fedrigo O."/>
            <person name="Jarvis E.D."/>
        </authorList>
    </citation>
    <scope>NUCLEOTIDE SEQUENCE [LARGE SCALE GENOMIC DNA]</scope>
</reference>
<feature type="region of interest" description="Disordered" evidence="6">
    <location>
        <begin position="173"/>
        <end position="207"/>
    </location>
</feature>
<feature type="compositionally biased region" description="Pro residues" evidence="6">
    <location>
        <begin position="665"/>
        <end position="685"/>
    </location>
</feature>
<feature type="compositionally biased region" description="Pro residues" evidence="6">
    <location>
        <begin position="952"/>
        <end position="966"/>
    </location>
</feature>
<dbReference type="PROSITE" id="PS50157">
    <property type="entry name" value="ZINC_FINGER_C2H2_2"/>
    <property type="match status" value="5"/>
</dbReference>
<name>A0AAY5K8D7_ESOLU</name>
<dbReference type="RefSeq" id="XP_034146554.1">
    <property type="nucleotide sequence ID" value="XM_034290663.1"/>
</dbReference>
<feature type="region of interest" description="Disordered" evidence="6">
    <location>
        <begin position="859"/>
        <end position="881"/>
    </location>
</feature>
<feature type="compositionally biased region" description="Pro residues" evidence="6">
    <location>
        <begin position="806"/>
        <end position="815"/>
    </location>
</feature>
<feature type="compositionally biased region" description="Low complexity" evidence="6">
    <location>
        <begin position="332"/>
        <end position="347"/>
    </location>
</feature>
<evidence type="ECO:0000313" key="9">
    <source>
        <dbReference type="Proteomes" id="UP000265140"/>
    </source>
</evidence>
<evidence type="ECO:0000313" key="8">
    <source>
        <dbReference type="Ensembl" id="ENSELUP00000085449.1"/>
    </source>
</evidence>
<feature type="region of interest" description="Disordered" evidence="6">
    <location>
        <begin position="632"/>
        <end position="737"/>
    </location>
</feature>
<feature type="compositionally biased region" description="Low complexity" evidence="6">
    <location>
        <begin position="368"/>
        <end position="397"/>
    </location>
</feature>
<dbReference type="GO" id="GO:0008270">
    <property type="term" value="F:zinc ion binding"/>
    <property type="evidence" value="ECO:0007669"/>
    <property type="project" value="UniProtKB-KW"/>
</dbReference>
<feature type="compositionally biased region" description="Basic and acidic residues" evidence="6">
    <location>
        <begin position="632"/>
        <end position="652"/>
    </location>
</feature>
<accession>A0AAY5K8D7</accession>
<feature type="region of interest" description="Disordered" evidence="6">
    <location>
        <begin position="233"/>
        <end position="266"/>
    </location>
</feature>
<feature type="compositionally biased region" description="Low complexity" evidence="6">
    <location>
        <begin position="686"/>
        <end position="696"/>
    </location>
</feature>
<sequence length="1306" mass="141568">MPRKKQYQPQRLGLLSHRVKTPITVTLATEPLVNEMSCGGDTEDPHRSSSNPRPSLAPPPTPHDLPPTSLDPQGLCQTQDPPSTPSSSRFPQDHGLVPGQSEPGQGPVDNTLDKDLSLSSILALLCGGVNPLQGLGRETLTCPPVGVQGLGRETLTCPPVGVQGLGRETLTCPSVGVKPGASTLGGHGRMQGGRREGEGDSSPPLGLLPDVPPLSQHALQLSALAQRVAKNSLSSPSSFSFTPPSCAVSSRQPVSGELQGRPAEQDVWPSHRCSWAGKGGRLSPDSAIQRLRAAAANAALHNRSADPSSSPSLSSGGVVLQEEVCLTLDPRPLTSPSSASSTLAALSQKVSQSGPGSKVASSVRSEVSSGQKLSSTSSFLSLLSRSSPTPLSQSSSKVGENRGGLSPEPRPEEETQTRAENQAVPPSPCKNQGSALLPQMESKTKPRSPPLPLDTQVNTSPVGESSPGAQTVVYQCPVCGLQMKRRSYWRRHMSVHTGLKSQQCQLCPFRCARKDNLTAHMKVHIQKEKGEEFQCNLCPFTSPRHFSLKLHMRCHQRPGRHTHTHTHTLAGDAERDRGGKEKTESEGGEQARLQPGCKVDLSPRLLDTSLRYSSCSAPLHSAPVQQELLRQEGEAEGAKEGQRGEVCVKEEPQDLQVSTSSQLLPSPPLSPLLPRPTPSLSPLSPPSLSSLLHSLSPHPPLLAPKRNRRKARTPPHSPSAQKRRTHTPLTHPPLMVPMATSLFSPDISSKTASDLLIKLSEATQKAELKPGSLVKQEAQEEGLVPGQQQQGAEPGLALSPDGPGASPEPPTPLPPSTEVQTERGLLEQDISVTVASELLRRLSEKQEVVVQGLTVKEEEEPMEVDPLTPNMTPNPALTLGGRVEPIRDKDTAPASLIPKEEDLFQKELFSQDISVKMASALLFQLSEKFYKANDLKESRSFGFPVEKKPSAPDQPSPPDQPDPIQPSPDRLQPVGCKYRCPVCSYQAQCQTNLNHHLASHTAKTSGWDYYYRCHMCGFELEGRSQFLGHMMEHSEWERDAFSLRCSVCDHSTNEERAMRLHASSHTLTHTAGETGGEDYPETHLAGSHAPEDSPVDRESPHNRVLRCPLCEFSTNRPVSMVTHMRSSHSTADQHLCCICQRSFPGQPELQAHVRGHRQGNQYRCDRCGHLARTANKLIEHVRVHTGERPFTCDLCPYSAKRRDSLRLHCRLKHPEHTPSHAHTHAGQHTHRSALNHLSTSSSLSSWFRGSDFSPLFPLTTLLSLRPLSRPSSCSPSSPPPPLPESLSSSPLPKLSFLAYLGLTEQT</sequence>
<keyword evidence="3 5" id="KW-0863">Zinc-finger</keyword>
<feature type="region of interest" description="Disordered" evidence="6">
    <location>
        <begin position="942"/>
        <end position="970"/>
    </location>
</feature>
<protein>
    <recommendedName>
        <fullName evidence="7">C2H2-type domain-containing protein</fullName>
    </recommendedName>
</protein>
<dbReference type="PANTHER" id="PTHR24403:SF67">
    <property type="entry name" value="FI01116P-RELATED"/>
    <property type="match status" value="1"/>
</dbReference>
<feature type="domain" description="C2H2-type" evidence="7">
    <location>
        <begin position="1190"/>
        <end position="1218"/>
    </location>
</feature>
<evidence type="ECO:0000256" key="6">
    <source>
        <dbReference type="SAM" id="MobiDB-lite"/>
    </source>
</evidence>
<feature type="domain" description="C2H2-type" evidence="7">
    <location>
        <begin position="1134"/>
        <end position="1161"/>
    </location>
</feature>
<keyword evidence="4" id="KW-0862">Zinc</keyword>
<dbReference type="Gene3D" id="3.30.160.60">
    <property type="entry name" value="Classic Zinc Finger"/>
    <property type="match status" value="6"/>
</dbReference>
<dbReference type="InterPro" id="IPR013087">
    <property type="entry name" value="Znf_C2H2_type"/>
</dbReference>
<evidence type="ECO:0000259" key="7">
    <source>
        <dbReference type="PROSITE" id="PS50157"/>
    </source>
</evidence>
<evidence type="ECO:0000256" key="1">
    <source>
        <dbReference type="ARBA" id="ARBA00022723"/>
    </source>
</evidence>
<feature type="region of interest" description="Disordered" evidence="6">
    <location>
        <begin position="777"/>
        <end position="827"/>
    </location>
</feature>
<feature type="region of interest" description="Disordered" evidence="6">
    <location>
        <begin position="1269"/>
        <end position="1290"/>
    </location>
</feature>
<feature type="domain" description="C2H2-type" evidence="7">
    <location>
        <begin position="474"/>
        <end position="501"/>
    </location>
</feature>
<feature type="compositionally biased region" description="Polar residues" evidence="6">
    <location>
        <begin position="348"/>
        <end position="367"/>
    </location>
</feature>
<reference evidence="8" key="2">
    <citation type="submission" date="2025-08" db="UniProtKB">
        <authorList>
            <consortium name="Ensembl"/>
        </authorList>
    </citation>
    <scope>IDENTIFICATION</scope>
</reference>
<dbReference type="GO" id="GO:0045944">
    <property type="term" value="P:positive regulation of transcription by RNA polymerase II"/>
    <property type="evidence" value="ECO:0007669"/>
    <property type="project" value="TreeGrafter"/>
</dbReference>
<dbReference type="Ensembl" id="ENSELUT00000106095.1">
    <property type="protein sequence ID" value="ENSELUP00000085449.1"/>
    <property type="gene ID" value="ENSELUG00000034814.1"/>
</dbReference>
<reference evidence="8" key="3">
    <citation type="submission" date="2025-09" db="UniProtKB">
        <authorList>
            <consortium name="Ensembl"/>
        </authorList>
    </citation>
    <scope>IDENTIFICATION</scope>
</reference>
<evidence type="ECO:0000256" key="4">
    <source>
        <dbReference type="ARBA" id="ARBA00022833"/>
    </source>
</evidence>
<evidence type="ECO:0000256" key="3">
    <source>
        <dbReference type="ARBA" id="ARBA00022771"/>
    </source>
</evidence>
<feature type="compositionally biased region" description="Basic residues" evidence="6">
    <location>
        <begin position="557"/>
        <end position="566"/>
    </location>
</feature>
<dbReference type="InterPro" id="IPR036236">
    <property type="entry name" value="Znf_C2H2_sf"/>
</dbReference>
<evidence type="ECO:0000256" key="2">
    <source>
        <dbReference type="ARBA" id="ARBA00022737"/>
    </source>
</evidence>
<dbReference type="Pfam" id="PF00096">
    <property type="entry name" value="zf-C2H2"/>
    <property type="match status" value="2"/>
</dbReference>
<dbReference type="PANTHER" id="PTHR24403">
    <property type="entry name" value="ZINC FINGER PROTEIN"/>
    <property type="match status" value="1"/>
</dbReference>